<feature type="region of interest" description="Disordered" evidence="4">
    <location>
        <begin position="590"/>
        <end position="610"/>
    </location>
</feature>
<evidence type="ECO:0000313" key="8">
    <source>
        <dbReference type="EMBL" id="KZC07471.1"/>
    </source>
</evidence>
<dbReference type="Gene3D" id="1.10.238.10">
    <property type="entry name" value="EF-hand"/>
    <property type="match status" value="2"/>
</dbReference>
<dbReference type="OrthoDB" id="8118596at2759"/>
<dbReference type="SUPFAM" id="SSF47473">
    <property type="entry name" value="EF-hand"/>
    <property type="match status" value="1"/>
</dbReference>
<dbReference type="PROSITE" id="PS50222">
    <property type="entry name" value="EF_HAND_2"/>
    <property type="match status" value="4"/>
</dbReference>
<evidence type="ECO:0000313" key="9">
    <source>
        <dbReference type="Proteomes" id="UP000076502"/>
    </source>
</evidence>
<evidence type="ECO:0000259" key="5">
    <source>
        <dbReference type="PROSITE" id="PS50222"/>
    </source>
</evidence>
<dbReference type="Pfam" id="PF13499">
    <property type="entry name" value="EF-hand_7"/>
    <property type="match status" value="2"/>
</dbReference>
<dbReference type="GO" id="GO:0005634">
    <property type="term" value="C:nucleus"/>
    <property type="evidence" value="ECO:0007669"/>
    <property type="project" value="UniProtKB-SubCell"/>
</dbReference>
<keyword evidence="9" id="KW-1185">Reference proteome</keyword>
<keyword evidence="2" id="KW-0106">Calcium</keyword>
<feature type="domain" description="BESS" evidence="7">
    <location>
        <begin position="200"/>
        <end position="239"/>
    </location>
</feature>
<organism evidence="8 9">
    <name type="scientific">Dufourea novaeangliae</name>
    <name type="common">Sweat bee</name>
    <dbReference type="NCBI Taxonomy" id="178035"/>
    <lineage>
        <taxon>Eukaryota</taxon>
        <taxon>Metazoa</taxon>
        <taxon>Ecdysozoa</taxon>
        <taxon>Arthropoda</taxon>
        <taxon>Hexapoda</taxon>
        <taxon>Insecta</taxon>
        <taxon>Pterygota</taxon>
        <taxon>Neoptera</taxon>
        <taxon>Endopterygota</taxon>
        <taxon>Hymenoptera</taxon>
        <taxon>Apocrita</taxon>
        <taxon>Aculeata</taxon>
        <taxon>Apoidea</taxon>
        <taxon>Anthophila</taxon>
        <taxon>Halictidae</taxon>
        <taxon>Rophitinae</taxon>
        <taxon>Dufourea</taxon>
    </lineage>
</organism>
<dbReference type="PANTHER" id="PTHR23048">
    <property type="entry name" value="MYOSIN LIGHT CHAIN 1, 3"/>
    <property type="match status" value="1"/>
</dbReference>
<dbReference type="Proteomes" id="UP000076502">
    <property type="component" value="Unassembled WGS sequence"/>
</dbReference>
<proteinExistence type="predicted"/>
<dbReference type="InterPro" id="IPR002048">
    <property type="entry name" value="EF_hand_dom"/>
</dbReference>
<dbReference type="PROSITE" id="PS51031">
    <property type="entry name" value="BESS"/>
    <property type="match status" value="1"/>
</dbReference>
<feature type="compositionally biased region" description="Low complexity" evidence="4">
    <location>
        <begin position="362"/>
        <end position="378"/>
    </location>
</feature>
<dbReference type="EMBL" id="KQ434827">
    <property type="protein sequence ID" value="KZC07471.1"/>
    <property type="molecule type" value="Genomic_DNA"/>
</dbReference>
<dbReference type="GO" id="GO:0005509">
    <property type="term" value="F:calcium ion binding"/>
    <property type="evidence" value="ECO:0007669"/>
    <property type="project" value="InterPro"/>
</dbReference>
<evidence type="ECO:0000259" key="7">
    <source>
        <dbReference type="PROSITE" id="PS51031"/>
    </source>
</evidence>
<feature type="region of interest" description="Disordered" evidence="4">
    <location>
        <begin position="282"/>
        <end position="378"/>
    </location>
</feature>
<comment type="subcellular location">
    <subcellularLocation>
        <location evidence="3">Nucleus</location>
    </subcellularLocation>
</comment>
<dbReference type="InterPro" id="IPR004210">
    <property type="entry name" value="BESS_motif"/>
</dbReference>
<dbReference type="GO" id="GO:0016460">
    <property type="term" value="C:myosin II complex"/>
    <property type="evidence" value="ECO:0007669"/>
    <property type="project" value="TreeGrafter"/>
</dbReference>
<feature type="compositionally biased region" description="Acidic residues" evidence="4">
    <location>
        <begin position="593"/>
        <end position="610"/>
    </location>
</feature>
<evidence type="ECO:0000256" key="3">
    <source>
        <dbReference type="PROSITE-ProRule" id="PRU00371"/>
    </source>
</evidence>
<dbReference type="STRING" id="178035.A0A154P6K1"/>
<evidence type="ECO:0000256" key="2">
    <source>
        <dbReference type="ARBA" id="ARBA00022837"/>
    </source>
</evidence>
<evidence type="ECO:0000259" key="6">
    <source>
        <dbReference type="PROSITE" id="PS51029"/>
    </source>
</evidence>
<dbReference type="PROSITE" id="PS00018">
    <property type="entry name" value="EF_HAND_1"/>
    <property type="match status" value="2"/>
</dbReference>
<dbReference type="SMART" id="SM00595">
    <property type="entry name" value="MADF"/>
    <property type="match status" value="1"/>
</dbReference>
<dbReference type="InterPro" id="IPR011992">
    <property type="entry name" value="EF-hand-dom_pair"/>
</dbReference>
<feature type="compositionally biased region" description="Polar residues" evidence="4">
    <location>
        <begin position="340"/>
        <end position="351"/>
    </location>
</feature>
<dbReference type="PANTHER" id="PTHR23048:SF0">
    <property type="entry name" value="CALMODULIN LIKE 3"/>
    <property type="match status" value="1"/>
</dbReference>
<evidence type="ECO:0000256" key="4">
    <source>
        <dbReference type="SAM" id="MobiDB-lite"/>
    </source>
</evidence>
<gene>
    <name evidence="8" type="ORF">WN55_08242</name>
</gene>
<reference evidence="8 9" key="1">
    <citation type="submission" date="2015-07" db="EMBL/GenBank/DDBJ databases">
        <title>The genome of Dufourea novaeangliae.</title>
        <authorList>
            <person name="Pan H."/>
            <person name="Kapheim K."/>
        </authorList>
    </citation>
    <scope>NUCLEOTIDE SEQUENCE [LARGE SCALE GENOMIC DNA]</scope>
    <source>
        <strain evidence="8">0120121106</strain>
        <tissue evidence="8">Whole body</tissue>
    </source>
</reference>
<feature type="domain" description="MADF" evidence="6">
    <location>
        <begin position="6"/>
        <end position="108"/>
    </location>
</feature>
<feature type="domain" description="EF-hand" evidence="5">
    <location>
        <begin position="449"/>
        <end position="484"/>
    </location>
</feature>
<dbReference type="Pfam" id="PF10545">
    <property type="entry name" value="MADF_DNA_bdg"/>
    <property type="match status" value="1"/>
</dbReference>
<dbReference type="Pfam" id="PF02944">
    <property type="entry name" value="BESS"/>
    <property type="match status" value="1"/>
</dbReference>
<protein>
    <submittedName>
        <fullName evidence="8">Calmodulin</fullName>
    </submittedName>
</protein>
<feature type="domain" description="EF-hand" evidence="5">
    <location>
        <begin position="493"/>
        <end position="528"/>
    </location>
</feature>
<sequence length="610" mass="68580">MFDTEKFIDEIKNRPAIYDAKRSEYNDRNAKMTAWDEVCQVMVPNWARLTDEERNVEEKNLRGKWRNIRDYFIKELKLQKSQKSGLSGRKRKKYMYFDQLQFLMPTVENKRHVGVPLATCKSEESEGEIDNPVMEEYDVPVAHGAPSITTAGEYLQPGASYKMCHRYPKQICETSFTSFDNEIHDMLSSHSSQRVPYDEDDYDRMFLLSLLPVIRQVPEEKKLDVRIQIQQVLALAIRPADNFIVLYQQLKRGDSLHVLLKEQFTGDILVNSVRLNCLQTRQSSGTVGNSEEQEGASGCSPRTSTGTITMTMTTTPPTTPTSTVTGTSGPVSFLPAESRPSISSAAGSQSPPCRWQLQDGQSRATTTTSAMFSSASSSAETSKLSTNVLFSLPASPKRPAPVSSNKTPNITKSQMKEFREAFRLFDKDGDGSITKEELGRVMRSLGQFARAEELRTMLQEIDIDGDGNVSFEEFVEIVSNIGANETAPTDQDQEEQELRDAFRVFDKHNRGYITASDLRAVLQCLGEDLSEEEIEDMIKEVDVDGDGRIDFYAARGYHYVKQLSNPLNKVCMGVKLTKNVTVPEFVHALGEPGIDDDEEDEDEEVLSPGY</sequence>
<dbReference type="InterPro" id="IPR050230">
    <property type="entry name" value="CALM/Myosin/TropC-like"/>
</dbReference>
<keyword evidence="3" id="KW-0539">Nucleus</keyword>
<name>A0A154P6K1_DUFNO</name>
<dbReference type="PROSITE" id="PS51029">
    <property type="entry name" value="MADF"/>
    <property type="match status" value="1"/>
</dbReference>
<feature type="compositionally biased region" description="Low complexity" evidence="4">
    <location>
        <begin position="303"/>
        <end position="332"/>
    </location>
</feature>
<accession>A0A154P6K1</accession>
<keyword evidence="1" id="KW-0677">Repeat</keyword>
<feature type="domain" description="EF-hand" evidence="5">
    <location>
        <begin position="413"/>
        <end position="448"/>
    </location>
</feature>
<evidence type="ECO:0000256" key="1">
    <source>
        <dbReference type="ARBA" id="ARBA00022737"/>
    </source>
</evidence>
<feature type="domain" description="EF-hand" evidence="5">
    <location>
        <begin position="529"/>
        <end position="564"/>
    </location>
</feature>
<dbReference type="CDD" id="cd00051">
    <property type="entry name" value="EFh"/>
    <property type="match status" value="2"/>
</dbReference>
<dbReference type="FunFam" id="1.10.238.10:FF:000001">
    <property type="entry name" value="Calmodulin 1"/>
    <property type="match status" value="1"/>
</dbReference>
<dbReference type="AlphaFoldDB" id="A0A154P6K1"/>
<dbReference type="InterPro" id="IPR018247">
    <property type="entry name" value="EF_Hand_1_Ca_BS"/>
</dbReference>
<dbReference type="SMART" id="SM00054">
    <property type="entry name" value="EFh"/>
    <property type="match status" value="4"/>
</dbReference>
<dbReference type="InterPro" id="IPR006578">
    <property type="entry name" value="MADF-dom"/>
</dbReference>
<dbReference type="GO" id="GO:0003677">
    <property type="term" value="F:DNA binding"/>
    <property type="evidence" value="ECO:0007669"/>
    <property type="project" value="InterPro"/>
</dbReference>